<evidence type="ECO:0000256" key="3">
    <source>
        <dbReference type="ARBA" id="ARBA00022603"/>
    </source>
</evidence>
<dbReference type="Proteomes" id="UP001501461">
    <property type="component" value="Unassembled WGS sequence"/>
</dbReference>
<dbReference type="InterPro" id="IPR014777">
    <property type="entry name" value="4pyrrole_Mease_sub1"/>
</dbReference>
<organism evidence="8 9">
    <name type="scientific">Yaniella flava</name>
    <dbReference type="NCBI Taxonomy" id="287930"/>
    <lineage>
        <taxon>Bacteria</taxon>
        <taxon>Bacillati</taxon>
        <taxon>Actinomycetota</taxon>
        <taxon>Actinomycetes</taxon>
        <taxon>Micrococcales</taxon>
        <taxon>Micrococcaceae</taxon>
        <taxon>Yaniella</taxon>
    </lineage>
</organism>
<dbReference type="SUPFAM" id="SSF53790">
    <property type="entry name" value="Tetrapyrrole methylase"/>
    <property type="match status" value="1"/>
</dbReference>
<dbReference type="InterPro" id="IPR008189">
    <property type="entry name" value="rRNA_ssu_MeTfrase_I"/>
</dbReference>
<keyword evidence="1 6" id="KW-0963">Cytoplasm</keyword>
<dbReference type="PANTHER" id="PTHR46111">
    <property type="entry name" value="RIBOSOMAL RNA SMALL SUBUNIT METHYLTRANSFERASE I"/>
    <property type="match status" value="1"/>
</dbReference>
<keyword evidence="3 6" id="KW-0489">Methyltransferase</keyword>
<evidence type="ECO:0000313" key="9">
    <source>
        <dbReference type="Proteomes" id="UP001501461"/>
    </source>
</evidence>
<keyword evidence="4 6" id="KW-0808">Transferase</keyword>
<protein>
    <recommendedName>
        <fullName evidence="6">Ribosomal RNA small subunit methyltransferase I</fullName>
        <ecNumber evidence="6">2.1.1.198</ecNumber>
    </recommendedName>
    <alternativeName>
        <fullName evidence="6">16S rRNA 2'-O-ribose C1402 methyltransferase</fullName>
    </alternativeName>
    <alternativeName>
        <fullName evidence="6">rRNA (cytidine-2'-O-)-methyltransferase RsmI</fullName>
    </alternativeName>
</protein>
<keyword evidence="2 6" id="KW-0698">rRNA processing</keyword>
<dbReference type="EMBL" id="BAAAMN010000003">
    <property type="protein sequence ID" value="GAA2024851.1"/>
    <property type="molecule type" value="Genomic_DNA"/>
</dbReference>
<reference evidence="9" key="1">
    <citation type="journal article" date="2019" name="Int. J. Syst. Evol. Microbiol.">
        <title>The Global Catalogue of Microorganisms (GCM) 10K type strain sequencing project: providing services to taxonomists for standard genome sequencing and annotation.</title>
        <authorList>
            <consortium name="The Broad Institute Genomics Platform"/>
            <consortium name="The Broad Institute Genome Sequencing Center for Infectious Disease"/>
            <person name="Wu L."/>
            <person name="Ma J."/>
        </authorList>
    </citation>
    <scope>NUCLEOTIDE SEQUENCE [LARGE SCALE GENOMIC DNA]</scope>
    <source>
        <strain evidence="9">JCM 13595</strain>
    </source>
</reference>
<dbReference type="CDD" id="cd11648">
    <property type="entry name" value="RsmI"/>
    <property type="match status" value="1"/>
</dbReference>
<name>A0ABP5FE75_9MICC</name>
<dbReference type="Gene3D" id="3.30.950.10">
    <property type="entry name" value="Methyltransferase, Cobalt-precorrin-4 Transmethylase, Domain 2"/>
    <property type="match status" value="1"/>
</dbReference>
<dbReference type="NCBIfam" id="TIGR00096">
    <property type="entry name" value="16S rRNA (cytidine(1402)-2'-O)-methyltransferase"/>
    <property type="match status" value="1"/>
</dbReference>
<evidence type="ECO:0000259" key="7">
    <source>
        <dbReference type="Pfam" id="PF00590"/>
    </source>
</evidence>
<sequence>MSSWGFARFQKRKSPAARVTTAAMIQPVGPRVKFGYNNRALSPDSENAAFGLDNHAGDWLSCFFDTQAMLPVLSADNGNMDAPNTASDDDASVALVAPLTLAATPIGNLADLTDRVKDVLGQADIIAAEDTRSLHKLLHAAGVQFSATVVSHHEHNEAQSSKGLIAEIRAGKRVVFVPEAGMPAISDPGYRLTREAIAANIDVTVAPGASAAVTALVLSGLPTDRFAFEGFLPRKTGEKAKALAALAVETRTLIFYESPHRTAATLQAMADAFGSDRSAAVARELTKYHEEIARGSVAELVEWAESKTMKGEIVIVVGPAPAEEPTTFEQALADVRTRVQDGERLKAATRTVGHDTGHSARELYNAALADK</sequence>
<accession>A0ABP5FE75</accession>
<dbReference type="InterPro" id="IPR014776">
    <property type="entry name" value="4pyrrole_Mease_sub2"/>
</dbReference>
<evidence type="ECO:0000256" key="5">
    <source>
        <dbReference type="ARBA" id="ARBA00022691"/>
    </source>
</evidence>
<dbReference type="PANTHER" id="PTHR46111:SF1">
    <property type="entry name" value="RIBOSOMAL RNA SMALL SUBUNIT METHYLTRANSFERASE I"/>
    <property type="match status" value="1"/>
</dbReference>
<dbReference type="HAMAP" id="MF_01877">
    <property type="entry name" value="16SrRNA_methyltr_I"/>
    <property type="match status" value="1"/>
</dbReference>
<evidence type="ECO:0000256" key="1">
    <source>
        <dbReference type="ARBA" id="ARBA00022490"/>
    </source>
</evidence>
<dbReference type="InterPro" id="IPR000878">
    <property type="entry name" value="4pyrrol_Mease"/>
</dbReference>
<feature type="domain" description="Tetrapyrrole methylase" evidence="7">
    <location>
        <begin position="99"/>
        <end position="300"/>
    </location>
</feature>
<proteinExistence type="inferred from homology"/>
<keyword evidence="5 6" id="KW-0949">S-adenosyl-L-methionine</keyword>
<dbReference type="Gene3D" id="3.40.1010.10">
    <property type="entry name" value="Cobalt-precorrin-4 Transmethylase, Domain 1"/>
    <property type="match status" value="1"/>
</dbReference>
<comment type="similarity">
    <text evidence="6">Belongs to the methyltransferase superfamily. RsmI family.</text>
</comment>
<evidence type="ECO:0000313" key="8">
    <source>
        <dbReference type="EMBL" id="GAA2024851.1"/>
    </source>
</evidence>
<evidence type="ECO:0000256" key="6">
    <source>
        <dbReference type="HAMAP-Rule" id="MF_01877"/>
    </source>
</evidence>
<comment type="caution">
    <text evidence="8">The sequence shown here is derived from an EMBL/GenBank/DDBJ whole genome shotgun (WGS) entry which is preliminary data.</text>
</comment>
<evidence type="ECO:0000256" key="2">
    <source>
        <dbReference type="ARBA" id="ARBA00022552"/>
    </source>
</evidence>
<comment type="catalytic activity">
    <reaction evidence="6">
        <text>cytidine(1402) in 16S rRNA + S-adenosyl-L-methionine = 2'-O-methylcytidine(1402) in 16S rRNA + S-adenosyl-L-homocysteine + H(+)</text>
        <dbReference type="Rhea" id="RHEA:42924"/>
        <dbReference type="Rhea" id="RHEA-COMP:10285"/>
        <dbReference type="Rhea" id="RHEA-COMP:10286"/>
        <dbReference type="ChEBI" id="CHEBI:15378"/>
        <dbReference type="ChEBI" id="CHEBI:57856"/>
        <dbReference type="ChEBI" id="CHEBI:59789"/>
        <dbReference type="ChEBI" id="CHEBI:74495"/>
        <dbReference type="ChEBI" id="CHEBI:82748"/>
        <dbReference type="EC" id="2.1.1.198"/>
    </reaction>
</comment>
<comment type="function">
    <text evidence="6">Catalyzes the 2'-O-methylation of the ribose of cytidine 1402 (C1402) in 16S rRNA.</text>
</comment>
<dbReference type="EC" id="2.1.1.198" evidence="6"/>
<keyword evidence="9" id="KW-1185">Reference proteome</keyword>
<dbReference type="Pfam" id="PF00590">
    <property type="entry name" value="TP_methylase"/>
    <property type="match status" value="1"/>
</dbReference>
<comment type="subcellular location">
    <subcellularLocation>
        <location evidence="6">Cytoplasm</location>
    </subcellularLocation>
</comment>
<dbReference type="InterPro" id="IPR035996">
    <property type="entry name" value="4pyrrol_Methylase_sf"/>
</dbReference>
<gene>
    <name evidence="6" type="primary">rsmI</name>
    <name evidence="8" type="ORF">GCM10009720_00730</name>
</gene>
<evidence type="ECO:0000256" key="4">
    <source>
        <dbReference type="ARBA" id="ARBA00022679"/>
    </source>
</evidence>